<evidence type="ECO:0000256" key="3">
    <source>
        <dbReference type="ARBA" id="ARBA00022723"/>
    </source>
</evidence>
<dbReference type="SUPFAM" id="SSF52540">
    <property type="entry name" value="P-loop containing nucleoside triphosphate hydrolases"/>
    <property type="match status" value="2"/>
</dbReference>
<sequence length="475" mass="54644">MEKLLKFLHVLKRKFNLRMHMWPSSPIVVILGSTGTGKSKLALELARKFEGEIISADSMQVYKSLDIITNKVTAEEQQIAPHHMLDFLSPTQRFTVVDFQNKVLPLIDKIHSRHHLPIIVGGTYYYVESLLWKTLVKTGKDHSSELLLFEKEKAISGDVRMPEVASTDNNSEKRGDSSDKTPTFVSVYQDDIHLISNEELHNRLKEIDPVIADQLHPNNRRKVIRSLQVYEQTGRLYSDYIHEQMSMKGGSSLGGPLRFPNSCILLLQCKQSVLDERLDARVDEMMERGLIDELIDFHCEWAKERTDETKEADYTKGLFQSIGFKEFHDYLMLSEKERSTEDGDKLLKLGVEKLKIANHQYSRKQQKWIKNRVLQKADREIPPVYGLDVTDLSSWQKSVEHPSITIVDALMKGEIPSIAPISRTLSTPFEKKTFKCEICDRIFVGGDQWEAHLKSNKHKKVIASKRKEARTEKIS</sequence>
<name>A0A646QFQ0_9MYRI</name>
<reference evidence="10" key="1">
    <citation type="submission" date="2018-11" db="EMBL/GenBank/DDBJ databases">
        <title>Venom-gland transcriptomics and venom proteomics of the Florida green centipede (Hemiscolopendra marginata) reveal sex-based variation in a centipede venom.</title>
        <authorList>
            <person name="Nystrom G.S."/>
            <person name="Ward M.J."/>
            <person name="Ellsworth S.A."/>
            <person name="Rokyta D.R."/>
        </authorList>
    </citation>
    <scope>NUCLEOTIDE SEQUENCE</scope>
    <source>
        <tissue evidence="10">Venom gland</tissue>
    </source>
</reference>
<dbReference type="InterPro" id="IPR027417">
    <property type="entry name" value="P-loop_NTPase"/>
</dbReference>
<evidence type="ECO:0000256" key="7">
    <source>
        <dbReference type="ARBA" id="ARBA00022840"/>
    </source>
</evidence>
<feature type="domain" description="C2H2-type" evidence="9">
    <location>
        <begin position="436"/>
        <end position="458"/>
    </location>
</feature>
<dbReference type="Gene3D" id="3.40.50.300">
    <property type="entry name" value="P-loop containing nucleotide triphosphate hydrolases"/>
    <property type="match status" value="1"/>
</dbReference>
<keyword evidence="5" id="KW-0863">Zinc-finger</keyword>
<keyword evidence="3" id="KW-0479">Metal-binding</keyword>
<dbReference type="GO" id="GO:0005524">
    <property type="term" value="F:ATP binding"/>
    <property type="evidence" value="ECO:0007669"/>
    <property type="project" value="UniProtKB-KW"/>
</dbReference>
<dbReference type="GO" id="GO:0005739">
    <property type="term" value="C:mitochondrion"/>
    <property type="evidence" value="ECO:0007669"/>
    <property type="project" value="TreeGrafter"/>
</dbReference>
<dbReference type="GO" id="GO:0006400">
    <property type="term" value="P:tRNA modification"/>
    <property type="evidence" value="ECO:0007669"/>
    <property type="project" value="TreeGrafter"/>
</dbReference>
<keyword evidence="7" id="KW-0067">ATP-binding</keyword>
<evidence type="ECO:0000256" key="1">
    <source>
        <dbReference type="ARBA" id="ARBA00005842"/>
    </source>
</evidence>
<accession>A0A646QFQ0</accession>
<dbReference type="GO" id="GO:0052381">
    <property type="term" value="F:tRNA dimethylallyltransferase activity"/>
    <property type="evidence" value="ECO:0007669"/>
    <property type="project" value="InterPro"/>
</dbReference>
<dbReference type="EMBL" id="GHBY01000247">
    <property type="protein sequence ID" value="MUP40424.1"/>
    <property type="molecule type" value="Transcribed_RNA"/>
</dbReference>
<feature type="region of interest" description="Disordered" evidence="8">
    <location>
        <begin position="162"/>
        <end position="181"/>
    </location>
</feature>
<dbReference type="PROSITE" id="PS00028">
    <property type="entry name" value="ZINC_FINGER_C2H2_1"/>
    <property type="match status" value="1"/>
</dbReference>
<evidence type="ECO:0000313" key="10">
    <source>
        <dbReference type="EMBL" id="MUP40424.1"/>
    </source>
</evidence>
<dbReference type="GO" id="GO:0008270">
    <property type="term" value="F:zinc ion binding"/>
    <property type="evidence" value="ECO:0007669"/>
    <property type="project" value="UniProtKB-KW"/>
</dbReference>
<evidence type="ECO:0000256" key="6">
    <source>
        <dbReference type="ARBA" id="ARBA00022833"/>
    </source>
</evidence>
<dbReference type="InterPro" id="IPR022755">
    <property type="entry name" value="Znf_C2H2_jaz"/>
</dbReference>
<dbReference type="Gene3D" id="1.10.20.140">
    <property type="match status" value="1"/>
</dbReference>
<dbReference type="PANTHER" id="PTHR11088:SF89">
    <property type="entry name" value="TRNA DIMETHYLALLYLTRANSFERASE"/>
    <property type="match status" value="1"/>
</dbReference>
<evidence type="ECO:0000256" key="5">
    <source>
        <dbReference type="ARBA" id="ARBA00022771"/>
    </source>
</evidence>
<protein>
    <submittedName>
        <fullName evidence="10">tRNA dimethylallyltransferase</fullName>
    </submittedName>
</protein>
<evidence type="ECO:0000256" key="4">
    <source>
        <dbReference type="ARBA" id="ARBA00022741"/>
    </source>
</evidence>
<keyword evidence="2 10" id="KW-0808">Transferase</keyword>
<dbReference type="InterPro" id="IPR018022">
    <property type="entry name" value="IPT"/>
</dbReference>
<dbReference type="InterPro" id="IPR039657">
    <property type="entry name" value="Dimethylallyltransferase"/>
</dbReference>
<dbReference type="PANTHER" id="PTHR11088">
    <property type="entry name" value="TRNA DIMETHYLALLYLTRANSFERASE"/>
    <property type="match status" value="1"/>
</dbReference>
<dbReference type="InterPro" id="IPR036236">
    <property type="entry name" value="Znf_C2H2_sf"/>
</dbReference>
<dbReference type="HAMAP" id="MF_00185">
    <property type="entry name" value="IPP_trans"/>
    <property type="match status" value="1"/>
</dbReference>
<dbReference type="AlphaFoldDB" id="A0A646QFQ0"/>
<keyword evidence="4" id="KW-0547">Nucleotide-binding</keyword>
<dbReference type="InterPro" id="IPR013087">
    <property type="entry name" value="Znf_C2H2_type"/>
</dbReference>
<proteinExistence type="inferred from homology"/>
<dbReference type="Pfam" id="PF01715">
    <property type="entry name" value="IPPT"/>
    <property type="match status" value="1"/>
</dbReference>
<feature type="compositionally biased region" description="Basic and acidic residues" evidence="8">
    <location>
        <begin position="170"/>
        <end position="179"/>
    </location>
</feature>
<evidence type="ECO:0000256" key="2">
    <source>
        <dbReference type="ARBA" id="ARBA00022679"/>
    </source>
</evidence>
<organism evidence="10">
    <name type="scientific">Hemiscolopendra marginata</name>
    <dbReference type="NCBI Taxonomy" id="943146"/>
    <lineage>
        <taxon>Eukaryota</taxon>
        <taxon>Metazoa</taxon>
        <taxon>Ecdysozoa</taxon>
        <taxon>Arthropoda</taxon>
        <taxon>Myriapoda</taxon>
        <taxon>Chilopoda</taxon>
        <taxon>Pleurostigmophora</taxon>
        <taxon>Scolopendromorpha</taxon>
        <taxon>Scolopendridae</taxon>
        <taxon>Hemiscolopendra</taxon>
    </lineage>
</organism>
<dbReference type="SUPFAM" id="SSF57667">
    <property type="entry name" value="beta-beta-alpha zinc fingers"/>
    <property type="match status" value="1"/>
</dbReference>
<evidence type="ECO:0000259" key="9">
    <source>
        <dbReference type="PROSITE" id="PS00028"/>
    </source>
</evidence>
<evidence type="ECO:0000256" key="8">
    <source>
        <dbReference type="SAM" id="MobiDB-lite"/>
    </source>
</evidence>
<dbReference type="Pfam" id="PF12171">
    <property type="entry name" value="zf-C2H2_jaz"/>
    <property type="match status" value="1"/>
</dbReference>
<keyword evidence="6" id="KW-0862">Zinc</keyword>
<comment type="similarity">
    <text evidence="1">Belongs to the IPP transferase family.</text>
</comment>
<dbReference type="Gene3D" id="3.30.160.60">
    <property type="entry name" value="Classic Zinc Finger"/>
    <property type="match status" value="1"/>
</dbReference>